<dbReference type="SUPFAM" id="SSF52833">
    <property type="entry name" value="Thioredoxin-like"/>
    <property type="match status" value="1"/>
</dbReference>
<evidence type="ECO:0000313" key="4">
    <source>
        <dbReference type="EMBL" id="EEF56973.1"/>
    </source>
</evidence>
<evidence type="ECO:0000256" key="1">
    <source>
        <dbReference type="ARBA" id="ARBA00010996"/>
    </source>
</evidence>
<dbReference type="RefSeq" id="WP_007418990.1">
    <property type="nucleotide sequence ID" value="NZ_ABOX02000099.1"/>
</dbReference>
<organism evidence="4 5">
    <name type="scientific">Pedosphaera parvula (strain Ellin514)</name>
    <dbReference type="NCBI Taxonomy" id="320771"/>
    <lineage>
        <taxon>Bacteria</taxon>
        <taxon>Pseudomonadati</taxon>
        <taxon>Verrucomicrobiota</taxon>
        <taxon>Pedosphaerae</taxon>
        <taxon>Pedosphaerales</taxon>
        <taxon>Pedosphaeraceae</taxon>
        <taxon>Pedosphaera</taxon>
    </lineage>
</organism>
<dbReference type="Gene3D" id="2.40.50.320">
    <property type="entry name" value="Copper binding periplasmic protein CusF"/>
    <property type="match status" value="1"/>
</dbReference>
<keyword evidence="3" id="KW-1015">Disulfide bond</keyword>
<comment type="similarity">
    <text evidence="1">Belongs to the SCO1/2 family.</text>
</comment>
<feature type="binding site" evidence="2">
    <location>
        <position position="189"/>
    </location>
    <ligand>
        <name>Cu cation</name>
        <dbReference type="ChEBI" id="CHEBI:23378"/>
    </ligand>
</feature>
<dbReference type="Gene3D" id="3.40.30.10">
    <property type="entry name" value="Glutaredoxin"/>
    <property type="match status" value="1"/>
</dbReference>
<dbReference type="InterPro" id="IPR003782">
    <property type="entry name" value="SCO1/SenC"/>
</dbReference>
<dbReference type="InterPro" id="IPR042230">
    <property type="entry name" value="CusF_sf"/>
</dbReference>
<dbReference type="PANTHER" id="PTHR12151">
    <property type="entry name" value="ELECTRON TRANSPORT PROTIN SCO1/SENC FAMILY MEMBER"/>
    <property type="match status" value="1"/>
</dbReference>
<evidence type="ECO:0000256" key="2">
    <source>
        <dbReference type="PIRSR" id="PIRSR603782-1"/>
    </source>
</evidence>
<dbReference type="OrthoDB" id="9811998at2"/>
<keyword evidence="2" id="KW-0479">Metal-binding</keyword>
<dbReference type="Pfam" id="PF02630">
    <property type="entry name" value="SCO1-SenC"/>
    <property type="match status" value="1"/>
</dbReference>
<dbReference type="STRING" id="320771.Cflav_PD0019"/>
<keyword evidence="2" id="KW-0186">Copper</keyword>
<comment type="caution">
    <text evidence="4">The sequence shown here is derived from an EMBL/GenBank/DDBJ whole genome shotgun (WGS) entry which is preliminary data.</text>
</comment>
<dbReference type="PANTHER" id="PTHR12151:SF25">
    <property type="entry name" value="LINALOOL DEHYDRATASE_ISOMERASE DOMAIN-CONTAINING PROTEIN"/>
    <property type="match status" value="1"/>
</dbReference>
<dbReference type="GO" id="GO:0046872">
    <property type="term" value="F:metal ion binding"/>
    <property type="evidence" value="ECO:0007669"/>
    <property type="project" value="UniProtKB-KW"/>
</dbReference>
<dbReference type="Proteomes" id="UP000003688">
    <property type="component" value="Unassembled WGS sequence"/>
</dbReference>
<accession>B9XT57</accession>
<gene>
    <name evidence="4" type="ORF">Cflav_PD0019</name>
</gene>
<dbReference type="Pfam" id="PF11604">
    <property type="entry name" value="CusF_Ec"/>
    <property type="match status" value="1"/>
</dbReference>
<dbReference type="CDD" id="cd02968">
    <property type="entry name" value="SCO"/>
    <property type="match status" value="1"/>
</dbReference>
<evidence type="ECO:0000256" key="3">
    <source>
        <dbReference type="PIRSR" id="PIRSR603782-2"/>
    </source>
</evidence>
<reference evidence="4 5" key="1">
    <citation type="journal article" date="2011" name="J. Bacteriol.">
        <title>Genome sequence of 'Pedosphaera parvula' Ellin514, an aerobic Verrucomicrobial isolate from pasture soil.</title>
        <authorList>
            <person name="Kant R."/>
            <person name="van Passel M.W."/>
            <person name="Sangwan P."/>
            <person name="Palva A."/>
            <person name="Lucas S."/>
            <person name="Copeland A."/>
            <person name="Lapidus A."/>
            <person name="Glavina Del Rio T."/>
            <person name="Dalin E."/>
            <person name="Tice H."/>
            <person name="Bruce D."/>
            <person name="Goodwin L."/>
            <person name="Pitluck S."/>
            <person name="Chertkov O."/>
            <person name="Larimer F.W."/>
            <person name="Land M.L."/>
            <person name="Hauser L."/>
            <person name="Brettin T.S."/>
            <person name="Detter J.C."/>
            <person name="Han S."/>
            <person name="de Vos W.M."/>
            <person name="Janssen P.H."/>
            <person name="Smidt H."/>
        </authorList>
    </citation>
    <scope>NUCLEOTIDE SEQUENCE [LARGE SCALE GENOMIC DNA]</scope>
    <source>
        <strain evidence="4 5">Ellin514</strain>
    </source>
</reference>
<feature type="disulfide bond" description="Redox-active" evidence="3">
    <location>
        <begin position="189"/>
        <end position="195"/>
    </location>
</feature>
<feature type="binding site" evidence="2">
    <location>
        <position position="195"/>
    </location>
    <ligand>
        <name>Cu cation</name>
        <dbReference type="ChEBI" id="CHEBI:23378"/>
    </ligand>
</feature>
<dbReference type="InterPro" id="IPR036249">
    <property type="entry name" value="Thioredoxin-like_sf"/>
</dbReference>
<name>B9XT57_PEDPL</name>
<feature type="non-terminal residue" evidence="4">
    <location>
        <position position="289"/>
    </location>
</feature>
<sequence precursor="true">MLKMLFKTVIANMRHVQFWKCHLRLPWLAFLILGFAGILPLTSAQAGTTNYYVRGVLKAVKPGEHQLVIAHEDIPNFMEAMTMPFRVKDPAILTNVAIGEKITFQLHVTETESWVDHIQSFDTSQSAASGPPTLSKTDFEPEVKTNSAATVGSQNPLRNYKFTNELGQQVSLSDFRGQAIALTFFFTRCPIPEFCPRLSRNFEEVERKLRTMENAPTNWHLLSVTFDPARDTPEVLKAYGASYQYDPAHWSFLTGPKEKIAELARLCDVKFDPDNGLFNHNFRTLIIDS</sequence>
<protein>
    <submittedName>
        <fullName evidence="4">Electron transport protein SCO1/SenC</fullName>
    </submittedName>
</protein>
<dbReference type="EMBL" id="ABOX02000099">
    <property type="protein sequence ID" value="EEF56973.1"/>
    <property type="molecule type" value="Genomic_DNA"/>
</dbReference>
<dbReference type="AlphaFoldDB" id="B9XT57"/>
<evidence type="ECO:0000313" key="5">
    <source>
        <dbReference type="Proteomes" id="UP000003688"/>
    </source>
</evidence>
<proteinExistence type="inferred from homology"/>
<keyword evidence="5" id="KW-1185">Reference proteome</keyword>
<dbReference type="InterPro" id="IPR021647">
    <property type="entry name" value="CusF_Ec"/>
</dbReference>